<dbReference type="GO" id="GO:0005829">
    <property type="term" value="C:cytosol"/>
    <property type="evidence" value="ECO:0007669"/>
    <property type="project" value="TreeGrafter"/>
</dbReference>
<dbReference type="RefSeq" id="XP_028967457.1">
    <property type="nucleotide sequence ID" value="XM_029111624.1"/>
</dbReference>
<feature type="domain" description="USP" evidence="10">
    <location>
        <begin position="1635"/>
        <end position="1971"/>
    </location>
</feature>
<dbReference type="SUPFAM" id="SSF48371">
    <property type="entry name" value="ARM repeat"/>
    <property type="match status" value="1"/>
</dbReference>
<comment type="similarity">
    <text evidence="2">Belongs to the peptidase C19 family.</text>
</comment>
<dbReference type="GeneID" id="100903795"/>
<evidence type="ECO:0000259" key="10">
    <source>
        <dbReference type="PROSITE" id="PS50235"/>
    </source>
</evidence>
<dbReference type="Proteomes" id="UP000694867">
    <property type="component" value="Unplaced"/>
</dbReference>
<feature type="region of interest" description="Disordered" evidence="8">
    <location>
        <begin position="2466"/>
        <end position="2492"/>
    </location>
</feature>
<evidence type="ECO:0000313" key="12">
    <source>
        <dbReference type="RefSeq" id="XP_028967457.1"/>
    </source>
</evidence>
<dbReference type="GO" id="GO:0005634">
    <property type="term" value="C:nucleus"/>
    <property type="evidence" value="ECO:0007669"/>
    <property type="project" value="TreeGrafter"/>
</dbReference>
<evidence type="ECO:0000313" key="11">
    <source>
        <dbReference type="Proteomes" id="UP000694867"/>
    </source>
</evidence>
<protein>
    <recommendedName>
        <fullName evidence="3">ubiquitinyl hydrolase 1</fullName>
        <ecNumber evidence="3">3.4.19.12</ecNumber>
    </recommendedName>
</protein>
<comment type="catalytic activity">
    <reaction evidence="1">
        <text>Thiol-dependent hydrolysis of ester, thioester, amide, peptide and isopeptide bonds formed by the C-terminal Gly of ubiquitin (a 76-residue protein attached to proteins as an intracellular targeting signal).</text>
        <dbReference type="EC" id="3.4.19.12"/>
    </reaction>
</comment>
<evidence type="ECO:0000256" key="8">
    <source>
        <dbReference type="SAM" id="MobiDB-lite"/>
    </source>
</evidence>
<evidence type="ECO:0000256" key="7">
    <source>
        <dbReference type="ARBA" id="ARBA00022807"/>
    </source>
</evidence>
<dbReference type="Pfam" id="PF25010">
    <property type="entry name" value="ARM_UBP24_USP9X-Y"/>
    <property type="match status" value="1"/>
</dbReference>
<accession>A0AAJ7WHW6</accession>
<dbReference type="GO" id="GO:0006508">
    <property type="term" value="P:proteolysis"/>
    <property type="evidence" value="ECO:0007669"/>
    <property type="project" value="UniProtKB-KW"/>
</dbReference>
<dbReference type="InterPro" id="IPR018200">
    <property type="entry name" value="USP_CS"/>
</dbReference>
<evidence type="ECO:0000256" key="5">
    <source>
        <dbReference type="ARBA" id="ARBA00022786"/>
    </source>
</evidence>
<dbReference type="InterPro" id="IPR050164">
    <property type="entry name" value="Peptidase_C19"/>
</dbReference>
<dbReference type="PROSITE" id="PS50030">
    <property type="entry name" value="UBA"/>
    <property type="match status" value="1"/>
</dbReference>
<dbReference type="InterPro" id="IPR001394">
    <property type="entry name" value="Peptidase_C19_UCH"/>
</dbReference>
<dbReference type="FunFam" id="3.90.70.10:FF:000022">
    <property type="entry name" value="Ubiquitin carboxyl-terminal hydrolase 24"/>
    <property type="match status" value="1"/>
</dbReference>
<dbReference type="Pfam" id="PF12030">
    <property type="entry name" value="DUF3517"/>
    <property type="match status" value="1"/>
</dbReference>
<dbReference type="Gene3D" id="1.10.8.10">
    <property type="entry name" value="DNA helicase RuvA subunit, C-terminal domain"/>
    <property type="match status" value="1"/>
</dbReference>
<keyword evidence="4" id="KW-0645">Protease</keyword>
<dbReference type="CDD" id="cd02659">
    <property type="entry name" value="peptidase_C19C"/>
    <property type="match status" value="1"/>
</dbReference>
<dbReference type="InterPro" id="IPR056850">
    <property type="entry name" value="ARM_UBP34_24_USP9X_Y"/>
</dbReference>
<evidence type="ECO:0000259" key="9">
    <source>
        <dbReference type="PROSITE" id="PS50030"/>
    </source>
</evidence>
<feature type="compositionally biased region" description="Polar residues" evidence="8">
    <location>
        <begin position="2483"/>
        <end position="2492"/>
    </location>
</feature>
<keyword evidence="5" id="KW-0833">Ubl conjugation pathway</keyword>
<dbReference type="InterPro" id="IPR016024">
    <property type="entry name" value="ARM-type_fold"/>
</dbReference>
<dbReference type="KEGG" id="goe:100903795"/>
<dbReference type="SUPFAM" id="SSF54001">
    <property type="entry name" value="Cysteine proteinases"/>
    <property type="match status" value="1"/>
</dbReference>
<dbReference type="Pfam" id="PF00627">
    <property type="entry name" value="UBA"/>
    <property type="match status" value="1"/>
</dbReference>
<dbReference type="PANTHER" id="PTHR24006:SF943">
    <property type="entry name" value="UBIQUITIN CARBOXYL-TERMINAL HYDROLASE PUF"/>
    <property type="match status" value="1"/>
</dbReference>
<dbReference type="InterPro" id="IPR038765">
    <property type="entry name" value="Papain-like_cys_pep_sf"/>
</dbReference>
<feature type="domain" description="UBA" evidence="9">
    <location>
        <begin position="5"/>
        <end position="46"/>
    </location>
</feature>
<evidence type="ECO:0000256" key="2">
    <source>
        <dbReference type="ARBA" id="ARBA00009085"/>
    </source>
</evidence>
<dbReference type="Gene3D" id="3.90.70.10">
    <property type="entry name" value="Cysteine proteinases"/>
    <property type="match status" value="1"/>
</dbReference>
<reference evidence="12" key="1">
    <citation type="submission" date="2025-08" db="UniProtKB">
        <authorList>
            <consortium name="RefSeq"/>
        </authorList>
    </citation>
    <scope>IDENTIFICATION</scope>
</reference>
<proteinExistence type="inferred from homology"/>
<dbReference type="PROSITE" id="PS00972">
    <property type="entry name" value="USP_1"/>
    <property type="match status" value="1"/>
</dbReference>
<evidence type="ECO:0000256" key="3">
    <source>
        <dbReference type="ARBA" id="ARBA00012759"/>
    </source>
</evidence>
<organism evidence="11 12">
    <name type="scientific">Galendromus occidentalis</name>
    <name type="common">western predatory mite</name>
    <dbReference type="NCBI Taxonomy" id="34638"/>
    <lineage>
        <taxon>Eukaryota</taxon>
        <taxon>Metazoa</taxon>
        <taxon>Ecdysozoa</taxon>
        <taxon>Arthropoda</taxon>
        <taxon>Chelicerata</taxon>
        <taxon>Arachnida</taxon>
        <taxon>Acari</taxon>
        <taxon>Parasitiformes</taxon>
        <taxon>Mesostigmata</taxon>
        <taxon>Gamasina</taxon>
        <taxon>Phytoseioidea</taxon>
        <taxon>Phytoseiidae</taxon>
        <taxon>Typhlodrominae</taxon>
        <taxon>Galendromus</taxon>
    </lineage>
</organism>
<dbReference type="GO" id="GO:0004843">
    <property type="term" value="F:cysteine-type deubiquitinase activity"/>
    <property type="evidence" value="ECO:0007669"/>
    <property type="project" value="UniProtKB-EC"/>
</dbReference>
<keyword evidence="7" id="KW-0788">Thiol protease</keyword>
<sequence>MGDTFADDENIATLLSMGFSDVTAIKNALKKANNDVSEAVSILTSDPPRCFPEINYDFSSTSQQVGVSTSITASPMEPIDPLEFPASFLQDLQNRVFVQDWSIPYKEDEALARCMQATIRLVEAGTAETDEGCKQFVDHVMPECFRKLCASFPVSSWAQDVQEGVKHMALIFIDVCCAYLRSGQAPESVLSILSIVFDPDCEFHVRNRNVRYEEPSDVTDSFEFGWLQELLNKFSAQWGFDSMQSLFLQEDVAGPVMASMLQPLSKPAQLYKLEPMKQVFDPCIQKALKFVNGLTDADLKVKNISYLPDLVNALRQICAFLWSDQLQDFTQVAMQVILRLLRSPHFAARTCGFKEIIQLIEESASTKQTRVSIPRDFLVTWLTENSVLHLVLENNIEQSHYNDKLKAVIECVASTLTEEDVERIWAMQDRQNCTTADNVHYCVAAAACHFNENLLRKLLSLVETSWNENCSEEAKKRLMTFLGKMGKDLIAENCRVENSLLTLDLIWKLVKTPQLSRHLVEHSLEQLLNILAALNSNHKGKAKKKFADACISDISSGSLVLPSLRFLKWILCGTSTTRNAPNSKQDKNFLDEFKATAKLVSLATKSLSECHTRSVEQFNASRRADRQASLFQRHSPPTPLKMLKDNNCLLETSLHLDNLYTHQEYVSEHLEFLEFALNQCNEYLTLQEAIQIWKTLSRENPNSCIADQEMCFEFFEKCMMDLDEETRLKLFEQKLMQIEPCTMSHKAFMCFKAFFEAVNRDAKNLRKNREQFTVEKASLIGADYLWQLVLNNETDDIAELSIDFILDICYRQLSPTLKKDPIKLHTQFAQQCYVRLRQVADSCNDPQLVTAIMSATIGETENNCTPEKFPLPSSTQAICRLLHLVERYISSIESSHGSVRVRAPHGVSCFGYPIILKCTTDGINFQLLRCHSNATIQATKKKVNQLLGTTAQTTLCYLNGDIILSATEDMKRLCEIPQLMEAEECFLQVKVQGGSNRDKEVSAGSSSPVGYSSHLKPSAAFSPSNYSKQEKELPSVVISNNVAVFNMLYQLVAALENPKIITQVQTLLDLMPSDPQVIAALDSIRSGTKVDPIVPASTQRKLAFDGPPRPTVSPLQRQISQPINPKDVLQKLFGFTGQPFKLLYNLQVLSAKLMPVNQDNFSQAFCEAFVRAGGVAMILNVLHQNTFPSDIDYNIQRGCYFSALQVLRFLSCGKSVLDSAIQPVVVAPQPNDPCRTPSASPAKWNQSAAAATAGAKKGNVDFVLPPAKTGLTPRKVDLQLLILQMRVGELHKLLDAIIRVAWASAVGCLSAVNNNLPQKGGHFCDSRRQFHGRMDSGGSAGSNGSNDIDMQSLSSKLVDNSSQRLDSLLAIEALEFLVECLEQRMLHGLSFFKELQCVEAFIIDLLVGASSTSVRKTASQGFYHLSQLQHDSRCFFLQVLLKSRLPLWVSSSRARGHTRQVLAQCLEYFDLACRILYDTKVNHEQYGVDTGSMLDEEINWMQGFTTTKSLEETDGKLMAGHFSLIKALLLCNEEKKSALGKTLINNLLEHYLFPASSFIGVKNKVPFESFIPKCTTIESRRAAYNILVELARSSLPNMVSITHWLVKRHHRLNSELAKEFEFEPLISGRSGSGLVGLKNAGATCYMNAVLQQIFMQPQLKEAILGVECEKVESDTILYQLQNVFAHLTDSQLEYYIPEQFWKSFRLWGIPVNVREQHDAFEFFTHLVDQVDEYLEKKVATDALFKPFYEGIFSDQMICQGCPHRYDRDESFMALNLPVKSQSLVESLEQFVRGELLSGDNAYFCEQCGQKRDAVKRLCIKKLPPVLTIQLKRFGFDFEANRAVKFDYYFKFPWVLDMAPYTMQHLEKKDSGGSDLFESNECYQLVGAVVHSGQANAGHYYSFIKDRREKHLPNTWFKFNDTTVEKIELTDSTLETECFGGNYKAKVSDTSSFYPEDRVRHWNAYMLFYERKNFSANPQSAKTPKAHKGRFSFYVEKPMQVHSGSKSACLAPLKADSLSQLTHLVDHGERQGLFPSKVPPQIQQQVHEENLEFMHNKELYNLDYMNFMLQLCSVNVEGPPVASKDFDQLMVESIKLGTHFLLNTYLKYKHKDSGVIENWIALIDKLLIVSASAALWLLRFFSTQGSSLIKLYLLDCPLRNIRSFFSRIIDKCLHSNKSAEVDLVLEKLLQLLDKEVEENCRQSNEYFTVLSSYAQVGSKTCEQLFRLGAYRRLVVFLLGERACDLSSDELVPRRWSQSQAQELIFVHRTLASLIQVCDLSPLYTVQPECDNIIPISVEQPLPLPDLVRESLTSPGTYRLIHELICACAETSLANARAIFSLLAQLSYCNENLSRLIIKQAMSHFATVSSNELRNLSQLLMKLMQIQDNLCCERVELIINGAPPDQDGILSIVAANQDNDSRRAYQGIKFLVTLATKTDTAKEYLVKSVQSWQWAVEWLQNQMERLVTSSDGQGKDDGAVEMSNEDSNTKTFQRTVSAQDTLAEATALLSELSSPETGEVPMETDS</sequence>
<keyword evidence="11" id="KW-1185">Reference proteome</keyword>
<dbReference type="InterPro" id="IPR009060">
    <property type="entry name" value="UBA-like_sf"/>
</dbReference>
<evidence type="ECO:0000256" key="1">
    <source>
        <dbReference type="ARBA" id="ARBA00000707"/>
    </source>
</evidence>
<name>A0AAJ7WHW6_9ACAR</name>
<dbReference type="SUPFAM" id="SSF46934">
    <property type="entry name" value="UBA-like"/>
    <property type="match status" value="1"/>
</dbReference>
<dbReference type="InterPro" id="IPR015940">
    <property type="entry name" value="UBA"/>
</dbReference>
<dbReference type="GO" id="GO:0016579">
    <property type="term" value="P:protein deubiquitination"/>
    <property type="evidence" value="ECO:0007669"/>
    <property type="project" value="InterPro"/>
</dbReference>
<dbReference type="PROSITE" id="PS50235">
    <property type="entry name" value="USP_3"/>
    <property type="match status" value="1"/>
</dbReference>
<dbReference type="SMART" id="SM00165">
    <property type="entry name" value="UBA"/>
    <property type="match status" value="1"/>
</dbReference>
<dbReference type="InterPro" id="IPR028889">
    <property type="entry name" value="USP"/>
</dbReference>
<dbReference type="EC" id="3.4.19.12" evidence="3"/>
<evidence type="ECO:0000256" key="6">
    <source>
        <dbReference type="ARBA" id="ARBA00022801"/>
    </source>
</evidence>
<gene>
    <name evidence="12" type="primary">LOC100903795</name>
</gene>
<dbReference type="InterPro" id="IPR021905">
    <property type="entry name" value="DUF3517"/>
</dbReference>
<dbReference type="PANTHER" id="PTHR24006">
    <property type="entry name" value="UBIQUITIN CARBOXYL-TERMINAL HYDROLASE"/>
    <property type="match status" value="1"/>
</dbReference>
<evidence type="ECO:0000256" key="4">
    <source>
        <dbReference type="ARBA" id="ARBA00022670"/>
    </source>
</evidence>
<dbReference type="Pfam" id="PF00443">
    <property type="entry name" value="UCH"/>
    <property type="match status" value="1"/>
</dbReference>
<keyword evidence="6 12" id="KW-0378">Hydrolase</keyword>